<name>A0A101PUX1_STRCK</name>
<evidence type="ECO:0000313" key="3">
    <source>
        <dbReference type="Proteomes" id="UP000053398"/>
    </source>
</evidence>
<keyword evidence="1" id="KW-0732">Signal</keyword>
<proteinExistence type="predicted"/>
<feature type="signal peptide" evidence="1">
    <location>
        <begin position="1"/>
        <end position="28"/>
    </location>
</feature>
<dbReference type="EMBL" id="LMWP01000046">
    <property type="protein sequence ID" value="KUN18121.1"/>
    <property type="molecule type" value="Genomic_DNA"/>
</dbReference>
<organism evidence="2 3">
    <name type="scientific">Streptomyces corchorusii</name>
    <name type="common">Streptomyces chibaensis</name>
    <dbReference type="NCBI Taxonomy" id="1903"/>
    <lineage>
        <taxon>Bacteria</taxon>
        <taxon>Bacillati</taxon>
        <taxon>Actinomycetota</taxon>
        <taxon>Actinomycetes</taxon>
        <taxon>Kitasatosporales</taxon>
        <taxon>Streptomycetaceae</taxon>
        <taxon>Streptomyces</taxon>
    </lineage>
</organism>
<accession>A0A101PUX1</accession>
<gene>
    <name evidence="2" type="ORF">AQJ11_36360</name>
</gene>
<comment type="caution">
    <text evidence="2">The sequence shown here is derived from an EMBL/GenBank/DDBJ whole genome shotgun (WGS) entry which is preliminary data.</text>
</comment>
<protein>
    <recommendedName>
        <fullName evidence="4">Nucleotide pyrophosphatase</fullName>
    </recommendedName>
</protein>
<dbReference type="AlphaFoldDB" id="A0A101PUX1"/>
<feature type="chain" id="PRO_5007103092" description="Nucleotide pyrophosphatase" evidence="1">
    <location>
        <begin position="29"/>
        <end position="62"/>
    </location>
</feature>
<reference evidence="2 3" key="1">
    <citation type="submission" date="2015-10" db="EMBL/GenBank/DDBJ databases">
        <title>Draft genome sequence of Streptomyces corchorusii DSM 40340, type strain for the species Streptomyces corchorusii.</title>
        <authorList>
            <person name="Ruckert C."/>
            <person name="Winkler A."/>
            <person name="Kalinowski J."/>
            <person name="Kampfer P."/>
            <person name="Glaeser S."/>
        </authorList>
    </citation>
    <scope>NUCLEOTIDE SEQUENCE [LARGE SCALE GENOMIC DNA]</scope>
    <source>
        <strain evidence="2 3">DSM 40340</strain>
    </source>
</reference>
<dbReference type="InterPro" id="IPR006311">
    <property type="entry name" value="TAT_signal"/>
</dbReference>
<evidence type="ECO:0008006" key="4">
    <source>
        <dbReference type="Google" id="ProtNLM"/>
    </source>
</evidence>
<dbReference type="RefSeq" id="WP_059266121.1">
    <property type="nucleotide sequence ID" value="NZ_KQ948368.1"/>
</dbReference>
<dbReference type="Proteomes" id="UP000053398">
    <property type="component" value="Unassembled WGS sequence"/>
</dbReference>
<keyword evidence="3" id="KW-1185">Reference proteome</keyword>
<sequence length="62" mass="6280">MPRLSRRSFLLSATAAASAGPLATVAQAATRTPKVLVIGLDGALLSRIKDADAPHLREAGAG</sequence>
<evidence type="ECO:0000256" key="1">
    <source>
        <dbReference type="SAM" id="SignalP"/>
    </source>
</evidence>
<dbReference type="PROSITE" id="PS51318">
    <property type="entry name" value="TAT"/>
    <property type="match status" value="1"/>
</dbReference>
<evidence type="ECO:0000313" key="2">
    <source>
        <dbReference type="EMBL" id="KUN18121.1"/>
    </source>
</evidence>